<organism evidence="2 3">
    <name type="scientific">Paramuricea clavata</name>
    <name type="common">Red gorgonian</name>
    <name type="synonym">Violescent sea-whip</name>
    <dbReference type="NCBI Taxonomy" id="317549"/>
    <lineage>
        <taxon>Eukaryota</taxon>
        <taxon>Metazoa</taxon>
        <taxon>Cnidaria</taxon>
        <taxon>Anthozoa</taxon>
        <taxon>Octocorallia</taxon>
        <taxon>Malacalcyonacea</taxon>
        <taxon>Plexauridae</taxon>
        <taxon>Paramuricea</taxon>
    </lineage>
</organism>
<comment type="caution">
    <text evidence="2">The sequence shown here is derived from an EMBL/GenBank/DDBJ whole genome shotgun (WGS) entry which is preliminary data.</text>
</comment>
<protein>
    <submittedName>
        <fullName evidence="2">Uncharacterized protein</fullName>
    </submittedName>
</protein>
<dbReference type="AlphaFoldDB" id="A0A7D9MB61"/>
<name>A0A7D9MB61_PARCT</name>
<dbReference type="Proteomes" id="UP001152795">
    <property type="component" value="Unassembled WGS sequence"/>
</dbReference>
<feature type="region of interest" description="Disordered" evidence="1">
    <location>
        <begin position="1"/>
        <end position="76"/>
    </location>
</feature>
<evidence type="ECO:0000313" key="3">
    <source>
        <dbReference type="Proteomes" id="UP001152795"/>
    </source>
</evidence>
<evidence type="ECO:0000256" key="1">
    <source>
        <dbReference type="SAM" id="MobiDB-lite"/>
    </source>
</evidence>
<reference evidence="2" key="1">
    <citation type="submission" date="2020-04" db="EMBL/GenBank/DDBJ databases">
        <authorList>
            <person name="Alioto T."/>
            <person name="Alioto T."/>
            <person name="Gomez Garrido J."/>
        </authorList>
    </citation>
    <scope>NUCLEOTIDE SEQUENCE</scope>
    <source>
        <strain evidence="2">A484AB</strain>
    </source>
</reference>
<accession>A0A7D9MB61</accession>
<sequence length="133" mass="14120">MSSDEDSDNRSQPSTSSENSREKDFTFSDDEGVSADIGTSSEGCDAGATGCERKDEDEDNSDEEVISAKTSDEVSGAAAMVDESKDGNEECSDDDFIIFQDEGPFAICLKLNTALENLGLSNAGCFKECGGRK</sequence>
<keyword evidence="3" id="KW-1185">Reference proteome</keyword>
<proteinExistence type="predicted"/>
<feature type="compositionally biased region" description="Acidic residues" evidence="1">
    <location>
        <begin position="55"/>
        <end position="65"/>
    </location>
</feature>
<evidence type="ECO:0000313" key="2">
    <source>
        <dbReference type="EMBL" id="CAB4044738.1"/>
    </source>
</evidence>
<dbReference type="EMBL" id="CACRXK020035995">
    <property type="protein sequence ID" value="CAB4044738.1"/>
    <property type="molecule type" value="Genomic_DNA"/>
</dbReference>
<gene>
    <name evidence="2" type="ORF">PACLA_8A042248</name>
</gene>